<dbReference type="InterPro" id="IPR036390">
    <property type="entry name" value="WH_DNA-bd_sf"/>
</dbReference>
<keyword evidence="2" id="KW-0805">Transcription regulation</keyword>
<comment type="similarity">
    <text evidence="1">Belongs to the LysR transcriptional regulatory family.</text>
</comment>
<dbReference type="Gene3D" id="3.40.190.10">
    <property type="entry name" value="Periplasmic binding protein-like II"/>
    <property type="match status" value="2"/>
</dbReference>
<keyword evidence="7" id="KW-1185">Reference proteome</keyword>
<proteinExistence type="inferred from homology"/>
<dbReference type="Gene3D" id="1.10.10.10">
    <property type="entry name" value="Winged helix-like DNA-binding domain superfamily/Winged helix DNA-binding domain"/>
    <property type="match status" value="1"/>
</dbReference>
<dbReference type="EMBL" id="BAAABV010000028">
    <property type="protein sequence ID" value="GAA0318980.1"/>
    <property type="molecule type" value="Genomic_DNA"/>
</dbReference>
<accession>A0ABN0VWD4</accession>
<evidence type="ECO:0000256" key="2">
    <source>
        <dbReference type="ARBA" id="ARBA00023015"/>
    </source>
</evidence>
<dbReference type="PROSITE" id="PS50931">
    <property type="entry name" value="HTH_LYSR"/>
    <property type="match status" value="1"/>
</dbReference>
<dbReference type="Pfam" id="PF03466">
    <property type="entry name" value="LysR_substrate"/>
    <property type="match status" value="1"/>
</dbReference>
<dbReference type="Proteomes" id="UP001501867">
    <property type="component" value="Unassembled WGS sequence"/>
</dbReference>
<comment type="caution">
    <text evidence="6">The sequence shown here is derived from an EMBL/GenBank/DDBJ whole genome shotgun (WGS) entry which is preliminary data.</text>
</comment>
<gene>
    <name evidence="6" type="ORF">GCM10010302_67630</name>
</gene>
<evidence type="ECO:0000313" key="7">
    <source>
        <dbReference type="Proteomes" id="UP001501867"/>
    </source>
</evidence>
<dbReference type="PRINTS" id="PR00039">
    <property type="entry name" value="HTHLYSR"/>
</dbReference>
<dbReference type="PANTHER" id="PTHR30346:SF30">
    <property type="entry name" value="SMALL NEUTRAL PROTEASE REGULATORY PROTEIN"/>
    <property type="match status" value="1"/>
</dbReference>
<evidence type="ECO:0000256" key="4">
    <source>
        <dbReference type="ARBA" id="ARBA00023163"/>
    </source>
</evidence>
<keyword evidence="3" id="KW-0238">DNA-binding</keyword>
<sequence>MHDMELEVRHLRVVCAIAEAGSLTRAAASLSMTQPGLSTQLRRIESMLGGVLFDRRRAGATPTAFGELVLARAHAVLPGIDALLADTARAAQHLASPDRVRVGSVGAPLIGHLVLAIGTLLPDAEVTSRCHYSPVTLLDDLAAGRLGAAVLGDHPEQVLPPRDGVVLTPLVTEPVFALLPAPHPLAGQETVSLTELAAHDWAMPRPDGDRTREYWSSVSALAGRRPSAPHEAEGRQLIELVRAGLAVSLCQATFAEAPGVTVRPLTGNPLWYRHVLAWQRDGPLASHVDGLLRTVAAGYLETCAASPVYADWRRRHPALAQPSA</sequence>
<protein>
    <submittedName>
        <fullName evidence="6">LysR family transcriptional regulator</fullName>
    </submittedName>
</protein>
<dbReference type="InterPro" id="IPR005119">
    <property type="entry name" value="LysR_subst-bd"/>
</dbReference>
<evidence type="ECO:0000256" key="3">
    <source>
        <dbReference type="ARBA" id="ARBA00023125"/>
    </source>
</evidence>
<dbReference type="SUPFAM" id="SSF46785">
    <property type="entry name" value="Winged helix' DNA-binding domain"/>
    <property type="match status" value="1"/>
</dbReference>
<feature type="domain" description="HTH lysR-type" evidence="5">
    <location>
        <begin position="6"/>
        <end position="63"/>
    </location>
</feature>
<reference evidence="6 7" key="1">
    <citation type="journal article" date="2019" name="Int. J. Syst. Evol. Microbiol.">
        <title>The Global Catalogue of Microorganisms (GCM) 10K type strain sequencing project: providing services to taxonomists for standard genome sequencing and annotation.</title>
        <authorList>
            <consortium name="The Broad Institute Genomics Platform"/>
            <consortium name="The Broad Institute Genome Sequencing Center for Infectious Disease"/>
            <person name="Wu L."/>
            <person name="Ma J."/>
        </authorList>
    </citation>
    <scope>NUCLEOTIDE SEQUENCE [LARGE SCALE GENOMIC DNA]</scope>
    <source>
        <strain evidence="6 7">JCM 4505</strain>
    </source>
</reference>
<evidence type="ECO:0000256" key="1">
    <source>
        <dbReference type="ARBA" id="ARBA00009437"/>
    </source>
</evidence>
<evidence type="ECO:0000313" key="6">
    <source>
        <dbReference type="EMBL" id="GAA0318980.1"/>
    </source>
</evidence>
<evidence type="ECO:0000259" key="5">
    <source>
        <dbReference type="PROSITE" id="PS50931"/>
    </source>
</evidence>
<organism evidence="6 7">
    <name type="scientific">Streptomyces polychromogenes</name>
    <dbReference type="NCBI Taxonomy" id="67342"/>
    <lineage>
        <taxon>Bacteria</taxon>
        <taxon>Bacillati</taxon>
        <taxon>Actinomycetota</taxon>
        <taxon>Actinomycetes</taxon>
        <taxon>Kitasatosporales</taxon>
        <taxon>Streptomycetaceae</taxon>
        <taxon>Streptomyces</taxon>
    </lineage>
</organism>
<dbReference type="PANTHER" id="PTHR30346">
    <property type="entry name" value="TRANSCRIPTIONAL DUAL REGULATOR HCAR-RELATED"/>
    <property type="match status" value="1"/>
</dbReference>
<dbReference type="Pfam" id="PF00126">
    <property type="entry name" value="HTH_1"/>
    <property type="match status" value="1"/>
</dbReference>
<dbReference type="InterPro" id="IPR036388">
    <property type="entry name" value="WH-like_DNA-bd_sf"/>
</dbReference>
<dbReference type="InterPro" id="IPR000847">
    <property type="entry name" value="LysR_HTH_N"/>
</dbReference>
<name>A0ABN0VWD4_9ACTN</name>
<dbReference type="SUPFAM" id="SSF53850">
    <property type="entry name" value="Periplasmic binding protein-like II"/>
    <property type="match status" value="1"/>
</dbReference>
<keyword evidence="4" id="KW-0804">Transcription</keyword>